<dbReference type="GO" id="GO:0003254">
    <property type="term" value="P:regulation of membrane depolarization"/>
    <property type="evidence" value="ECO:0007669"/>
    <property type="project" value="TreeGrafter"/>
</dbReference>
<feature type="non-terminal residue" evidence="2">
    <location>
        <position position="147"/>
    </location>
</feature>
<sequence>LKSNSTSYSTLLNDEFWKITNIEKYLTCFHYMIYTLFLFSSDIEEETQIDMIIGIVFTSMGIILDIWLLSKAYMLIRTKYGPKLQFQEIRYQMREYMAFKRLGKSTKQRVLKFYDISFNGEFYRKREINDMLQKQLKHEVATELNRE</sequence>
<keyword evidence="1" id="KW-0472">Membrane</keyword>
<evidence type="ECO:0000256" key="1">
    <source>
        <dbReference type="SAM" id="Phobius"/>
    </source>
</evidence>
<dbReference type="GO" id="GO:0098855">
    <property type="term" value="C:HCN channel complex"/>
    <property type="evidence" value="ECO:0007669"/>
    <property type="project" value="TreeGrafter"/>
</dbReference>
<dbReference type="PANTHER" id="PTHR45689:SF14">
    <property type="entry name" value="CYCLIC NUCLEOTIDE-GATED CATION CHANNEL SUBUNIT A-LIKE PROTEIN"/>
    <property type="match status" value="1"/>
</dbReference>
<proteinExistence type="predicted"/>
<dbReference type="PANTHER" id="PTHR45689">
    <property type="entry name" value="I[[H]] CHANNEL, ISOFORM E"/>
    <property type="match status" value="1"/>
</dbReference>
<dbReference type="AlphaFoldDB" id="A0A1J1J550"/>
<dbReference type="STRING" id="568069.A0A1J1J550"/>
<dbReference type="SUPFAM" id="SSF51206">
    <property type="entry name" value="cAMP-binding domain-like"/>
    <property type="match status" value="1"/>
</dbReference>
<dbReference type="InterPro" id="IPR018490">
    <property type="entry name" value="cNMP-bd_dom_sf"/>
</dbReference>
<evidence type="ECO:0000313" key="3">
    <source>
        <dbReference type="Proteomes" id="UP000183832"/>
    </source>
</evidence>
<keyword evidence="1" id="KW-1133">Transmembrane helix</keyword>
<dbReference type="InterPro" id="IPR051413">
    <property type="entry name" value="K/Na_HCN_channel"/>
</dbReference>
<dbReference type="Gene3D" id="1.10.287.630">
    <property type="entry name" value="Helix hairpin bin"/>
    <property type="match status" value="1"/>
</dbReference>
<keyword evidence="1" id="KW-0812">Transmembrane</keyword>
<evidence type="ECO:0000313" key="2">
    <source>
        <dbReference type="EMBL" id="CRL06932.1"/>
    </source>
</evidence>
<dbReference type="GO" id="GO:0005249">
    <property type="term" value="F:voltage-gated potassium channel activity"/>
    <property type="evidence" value="ECO:0007669"/>
    <property type="project" value="TreeGrafter"/>
</dbReference>
<gene>
    <name evidence="2" type="primary">similar to AGAP005463-PA</name>
    <name evidence="2" type="ORF">CLUMA_CG019511</name>
</gene>
<keyword evidence="3" id="KW-1185">Reference proteome</keyword>
<dbReference type="EMBL" id="CVRI01000067">
    <property type="protein sequence ID" value="CRL06932.1"/>
    <property type="molecule type" value="Genomic_DNA"/>
</dbReference>
<dbReference type="OrthoDB" id="2021138at2759"/>
<dbReference type="Proteomes" id="UP000183832">
    <property type="component" value="Unassembled WGS sequence"/>
</dbReference>
<feature type="non-terminal residue" evidence="2">
    <location>
        <position position="1"/>
    </location>
</feature>
<protein>
    <submittedName>
        <fullName evidence="2">CLUMA_CG019511, isoform A</fullName>
    </submittedName>
</protein>
<organism evidence="2 3">
    <name type="scientific">Clunio marinus</name>
    <dbReference type="NCBI Taxonomy" id="568069"/>
    <lineage>
        <taxon>Eukaryota</taxon>
        <taxon>Metazoa</taxon>
        <taxon>Ecdysozoa</taxon>
        <taxon>Arthropoda</taxon>
        <taxon>Hexapoda</taxon>
        <taxon>Insecta</taxon>
        <taxon>Pterygota</taxon>
        <taxon>Neoptera</taxon>
        <taxon>Endopterygota</taxon>
        <taxon>Diptera</taxon>
        <taxon>Nematocera</taxon>
        <taxon>Chironomoidea</taxon>
        <taxon>Chironomidae</taxon>
        <taxon>Clunio</taxon>
    </lineage>
</organism>
<accession>A0A1J1J550</accession>
<reference evidence="2 3" key="1">
    <citation type="submission" date="2015-04" db="EMBL/GenBank/DDBJ databases">
        <authorList>
            <person name="Syromyatnikov M.Y."/>
            <person name="Popov V.N."/>
        </authorList>
    </citation>
    <scope>NUCLEOTIDE SEQUENCE [LARGE SCALE GENOMIC DNA]</scope>
</reference>
<name>A0A1J1J550_9DIPT</name>
<dbReference type="GO" id="GO:0035725">
    <property type="term" value="P:sodium ion transmembrane transport"/>
    <property type="evidence" value="ECO:0007669"/>
    <property type="project" value="TreeGrafter"/>
</dbReference>
<feature type="transmembrane region" description="Helical" evidence="1">
    <location>
        <begin position="51"/>
        <end position="69"/>
    </location>
</feature>